<reference evidence="1 2" key="1">
    <citation type="journal article" date="2016" name="Nat. Commun.">
        <title>Local admixture of amplified and diversified secreted pathogenesis determinants shapes mosaic Toxoplasma gondii genomes.</title>
        <authorList>
            <person name="Lorenzi H."/>
            <person name="Khan A."/>
            <person name="Behnke M.S."/>
            <person name="Namasivayam S."/>
            <person name="Swapna L.S."/>
            <person name="Hadjithomas M."/>
            <person name="Karamycheva S."/>
            <person name="Pinney D."/>
            <person name="Brunk B.P."/>
            <person name="Ajioka J.W."/>
            <person name="Ajzenberg D."/>
            <person name="Boothroyd J.C."/>
            <person name="Boyle J.P."/>
            <person name="Darde M.L."/>
            <person name="Diaz-Miranda M.A."/>
            <person name="Dubey J.P."/>
            <person name="Fritz H.M."/>
            <person name="Gennari S.M."/>
            <person name="Gregory B.D."/>
            <person name="Kim K."/>
            <person name="Saeij J.P."/>
            <person name="Su C."/>
            <person name="White M.W."/>
            <person name="Zhu X.Q."/>
            <person name="Howe D.K."/>
            <person name="Rosenthal B.M."/>
            <person name="Grigg M.E."/>
            <person name="Parkinson J."/>
            <person name="Liu L."/>
            <person name="Kissinger J.C."/>
            <person name="Roos D.S."/>
            <person name="Sibley L.D."/>
        </authorList>
    </citation>
    <scope>NUCLEOTIDE SEQUENCE [LARGE SCALE GENOMIC DNA]</scope>
    <source>
        <strain evidence="1 2">ARI</strain>
    </source>
</reference>
<evidence type="ECO:0000313" key="1">
    <source>
        <dbReference type="EMBL" id="KYF43521.1"/>
    </source>
</evidence>
<dbReference type="Proteomes" id="UP000074247">
    <property type="component" value="Unassembled WGS sequence"/>
</dbReference>
<organism evidence="1 2">
    <name type="scientific">Toxoplasma gondii ARI</name>
    <dbReference type="NCBI Taxonomy" id="1074872"/>
    <lineage>
        <taxon>Eukaryota</taxon>
        <taxon>Sar</taxon>
        <taxon>Alveolata</taxon>
        <taxon>Apicomplexa</taxon>
        <taxon>Conoidasida</taxon>
        <taxon>Coccidia</taxon>
        <taxon>Eucoccidiorida</taxon>
        <taxon>Eimeriorina</taxon>
        <taxon>Sarcocystidae</taxon>
        <taxon>Toxoplasma</taxon>
    </lineage>
</organism>
<dbReference type="AlphaFoldDB" id="A0A139XXK7"/>
<protein>
    <submittedName>
        <fullName evidence="1">Toxoplasma gondii family C protein</fullName>
    </submittedName>
</protein>
<accession>A0A139XXK7</accession>
<dbReference type="VEuPathDB" id="ToxoDB:TGARI_228780B"/>
<feature type="non-terminal residue" evidence="1">
    <location>
        <position position="70"/>
    </location>
</feature>
<comment type="caution">
    <text evidence="1">The sequence shown here is derived from an EMBL/GenBank/DDBJ whole genome shotgun (WGS) entry which is preliminary data.</text>
</comment>
<sequence>PCKRCAFYHPRRHLSQLGQDFDYRNYTISKRDVRYRRHLHASLAALPLHIQMETQCDPYGCHLRLSLCSL</sequence>
<proteinExistence type="predicted"/>
<dbReference type="EMBL" id="AGQS02004661">
    <property type="protein sequence ID" value="KYF43521.1"/>
    <property type="molecule type" value="Genomic_DNA"/>
</dbReference>
<name>A0A139XXK7_TOXGO</name>
<evidence type="ECO:0000313" key="2">
    <source>
        <dbReference type="Proteomes" id="UP000074247"/>
    </source>
</evidence>
<feature type="non-terminal residue" evidence="1">
    <location>
        <position position="1"/>
    </location>
</feature>
<gene>
    <name evidence="1" type="ORF">TGARI_228780B</name>
</gene>